<comment type="caution">
    <text evidence="1">The sequence shown here is derived from an EMBL/GenBank/DDBJ whole genome shotgun (WGS) entry which is preliminary data.</text>
</comment>
<dbReference type="OrthoDB" id="2974439at2"/>
<dbReference type="Proteomes" id="UP000077134">
    <property type="component" value="Unassembled WGS sequence"/>
</dbReference>
<keyword evidence="2" id="KW-1185">Reference proteome</keyword>
<dbReference type="RefSeq" id="WP_068659755.1">
    <property type="nucleotide sequence ID" value="NZ_CP017770.1"/>
</dbReference>
<name>A0A162KRR4_9BACL</name>
<dbReference type="STRING" id="1763538.LPB68_04600"/>
<organism evidence="1 2">
    <name type="scientific">Paenibacillus crassostreae</name>
    <dbReference type="NCBI Taxonomy" id="1763538"/>
    <lineage>
        <taxon>Bacteria</taxon>
        <taxon>Bacillati</taxon>
        <taxon>Bacillota</taxon>
        <taxon>Bacilli</taxon>
        <taxon>Bacillales</taxon>
        <taxon>Paenibacillaceae</taxon>
        <taxon>Paenibacillus</taxon>
    </lineage>
</organism>
<gene>
    <name evidence="1" type="ORF">PNBC_15650</name>
</gene>
<sequence length="150" mass="17774">MNECKCRQPMRIELRTIIYAENIEILYVPIKICEECKSYHLLKSIKPMLVHYMQTIDVGSNKIKVSFTEMNEVAEVFYEVFSQNEEDMSEVLAQTLKEIIDERINALLDLFHYAEGMQDIEWIEDLRQRLSQYSSVLAELDDVKLYSHEK</sequence>
<evidence type="ECO:0000313" key="1">
    <source>
        <dbReference type="EMBL" id="OAB72863.1"/>
    </source>
</evidence>
<accession>A0A162KRR4</accession>
<dbReference type="EMBL" id="LSFN01000032">
    <property type="protein sequence ID" value="OAB72863.1"/>
    <property type="molecule type" value="Genomic_DNA"/>
</dbReference>
<dbReference type="AlphaFoldDB" id="A0A162KRR4"/>
<reference evidence="1 2" key="1">
    <citation type="submission" date="2016-02" db="EMBL/GenBank/DDBJ databases">
        <title>Paenibacillus sp. LPB0068, isolated from Crassostrea gigas.</title>
        <authorList>
            <person name="Shin S.-K."/>
            <person name="Yi H."/>
        </authorList>
    </citation>
    <scope>NUCLEOTIDE SEQUENCE [LARGE SCALE GENOMIC DNA]</scope>
    <source>
        <strain evidence="1 2">LPB0068</strain>
    </source>
</reference>
<dbReference type="KEGG" id="pcx:LPB68_04600"/>
<evidence type="ECO:0000313" key="2">
    <source>
        <dbReference type="Proteomes" id="UP000077134"/>
    </source>
</evidence>
<protein>
    <submittedName>
        <fullName evidence="1">Uncharacterized protein</fullName>
    </submittedName>
</protein>
<proteinExistence type="predicted"/>